<gene>
    <name evidence="2" type="ORF">KDAU_26790</name>
</gene>
<evidence type="ECO:0000313" key="2">
    <source>
        <dbReference type="EMBL" id="GCE05350.1"/>
    </source>
</evidence>
<dbReference type="EMBL" id="BIFQ01000001">
    <property type="protein sequence ID" value="GCE05350.1"/>
    <property type="molecule type" value="Genomic_DNA"/>
</dbReference>
<dbReference type="InterPro" id="IPR001279">
    <property type="entry name" value="Metallo-B-lactamas"/>
</dbReference>
<dbReference type="Gene3D" id="3.60.15.10">
    <property type="entry name" value="Ribonuclease Z/Hydroxyacylglutathione hydrolase-like"/>
    <property type="match status" value="1"/>
</dbReference>
<comment type="caution">
    <text evidence="2">The sequence shown here is derived from an EMBL/GenBank/DDBJ whole genome shotgun (WGS) entry which is preliminary data.</text>
</comment>
<dbReference type="InterPro" id="IPR036866">
    <property type="entry name" value="RibonucZ/Hydroxyglut_hydro"/>
</dbReference>
<dbReference type="SMART" id="SM00849">
    <property type="entry name" value="Lactamase_B"/>
    <property type="match status" value="1"/>
</dbReference>
<evidence type="ECO:0000313" key="3">
    <source>
        <dbReference type="Proteomes" id="UP000287224"/>
    </source>
</evidence>
<dbReference type="SUPFAM" id="SSF56281">
    <property type="entry name" value="Metallo-hydrolase/oxidoreductase"/>
    <property type="match status" value="1"/>
</dbReference>
<dbReference type="InterPro" id="IPR052533">
    <property type="entry name" value="WalJ/YycJ-like"/>
</dbReference>
<dbReference type="RefSeq" id="WP_126596398.1">
    <property type="nucleotide sequence ID" value="NZ_BIFQ01000001.1"/>
</dbReference>
<accession>A0A401ZEP4</accession>
<dbReference type="OrthoDB" id="9781189at2"/>
<reference evidence="3" key="1">
    <citation type="submission" date="2018-12" db="EMBL/GenBank/DDBJ databases">
        <title>Tengunoibacter tsumagoiensis gen. nov., sp. nov., Dictyobacter kobayashii sp. nov., D. alpinus sp. nov., and D. joshuensis sp. nov. and description of Dictyobacteraceae fam. nov. within the order Ktedonobacterales isolated from Tengu-no-mugimeshi.</title>
        <authorList>
            <person name="Wang C.M."/>
            <person name="Zheng Y."/>
            <person name="Sakai Y."/>
            <person name="Toyoda A."/>
            <person name="Minakuchi Y."/>
            <person name="Abe K."/>
            <person name="Yokota A."/>
            <person name="Yabe S."/>
        </authorList>
    </citation>
    <scope>NUCLEOTIDE SEQUENCE [LARGE SCALE GENOMIC DNA]</scope>
    <source>
        <strain evidence="3">S-27</strain>
    </source>
</reference>
<name>A0A401ZEP4_9CHLR</name>
<sequence length="333" mass="36282">MRVVSLGSGSSGNALLVEAGPQGRTKLLLDAGLSTRTLATRLASVGISLSQIQAILITHEHSDHVLALPQLINRYAFPVVANSKTLRAIQDGLRSGVWRTDAGRTVAAKIQVEESVSYIPVSAGKEVEVTTTSLEASSTIVELDHPESGDTLERATPQAQLTFPHQILPIGAHLTIGDIEVTSFAISHDATAPCGYLLHAGGCRICLVTDSGEVTPAMLEQMQHADLLILESNHDRERLVRGPYPWHLKRRILSPTGHLSNDQAGEAILQIWREVGMRWLWLAHLSRTNNTPALALESMRLYLRSANINPAHIRISALPPTMGQVWDSTQLWL</sequence>
<keyword evidence="3" id="KW-1185">Reference proteome</keyword>
<proteinExistence type="predicted"/>
<dbReference type="Pfam" id="PF00753">
    <property type="entry name" value="Lactamase_B"/>
    <property type="match status" value="1"/>
</dbReference>
<protein>
    <recommendedName>
        <fullName evidence="1">Metallo-beta-lactamase domain-containing protein</fullName>
    </recommendedName>
</protein>
<evidence type="ECO:0000259" key="1">
    <source>
        <dbReference type="SMART" id="SM00849"/>
    </source>
</evidence>
<dbReference type="AlphaFoldDB" id="A0A401ZEP4"/>
<dbReference type="PANTHER" id="PTHR47619">
    <property type="entry name" value="METALLO-HYDROLASE YYCJ-RELATED"/>
    <property type="match status" value="1"/>
</dbReference>
<feature type="domain" description="Metallo-beta-lactamase" evidence="1">
    <location>
        <begin position="11"/>
        <end position="188"/>
    </location>
</feature>
<dbReference type="Proteomes" id="UP000287224">
    <property type="component" value="Unassembled WGS sequence"/>
</dbReference>
<dbReference type="PANTHER" id="PTHR47619:SF1">
    <property type="entry name" value="EXODEOXYRIBONUCLEASE WALJ"/>
    <property type="match status" value="1"/>
</dbReference>
<organism evidence="2 3">
    <name type="scientific">Dictyobacter aurantiacus</name>
    <dbReference type="NCBI Taxonomy" id="1936993"/>
    <lineage>
        <taxon>Bacteria</taxon>
        <taxon>Bacillati</taxon>
        <taxon>Chloroflexota</taxon>
        <taxon>Ktedonobacteria</taxon>
        <taxon>Ktedonobacterales</taxon>
        <taxon>Dictyobacteraceae</taxon>
        <taxon>Dictyobacter</taxon>
    </lineage>
</organism>